<dbReference type="AlphaFoldDB" id="A0A1Y0AZ47"/>
<protein>
    <submittedName>
        <fullName evidence="1">Uncharacterized protein</fullName>
    </submittedName>
</protein>
<evidence type="ECO:0000313" key="1">
    <source>
        <dbReference type="EMBL" id="ART30456.1"/>
    </source>
</evidence>
<gene>
    <name evidence="1" type="ORF">AEK19_MT0174</name>
</gene>
<proteinExistence type="predicted"/>
<organism evidence="1">
    <name type="scientific">Utricularia reniformis</name>
    <dbReference type="NCBI Taxonomy" id="192314"/>
    <lineage>
        <taxon>Eukaryota</taxon>
        <taxon>Viridiplantae</taxon>
        <taxon>Streptophyta</taxon>
        <taxon>Embryophyta</taxon>
        <taxon>Tracheophyta</taxon>
        <taxon>Spermatophyta</taxon>
        <taxon>Magnoliopsida</taxon>
        <taxon>eudicotyledons</taxon>
        <taxon>Gunneridae</taxon>
        <taxon>Pentapetalae</taxon>
        <taxon>asterids</taxon>
        <taxon>lamiids</taxon>
        <taxon>Lamiales</taxon>
        <taxon>Lentibulariaceae</taxon>
        <taxon>Utricularia</taxon>
    </lineage>
</organism>
<geneLocation type="mitochondrion" evidence="1"/>
<name>A0A1Y0AZ47_9LAMI</name>
<keyword evidence="1" id="KW-0496">Mitochondrion</keyword>
<accession>A0A1Y0AZ47</accession>
<sequence>MKFIDLQNVTLCGFHWNSTNPLLIPQQLIN</sequence>
<dbReference type="EMBL" id="KY774314">
    <property type="protein sequence ID" value="ART30456.1"/>
    <property type="molecule type" value="Genomic_DNA"/>
</dbReference>
<reference evidence="1" key="1">
    <citation type="submission" date="2017-03" db="EMBL/GenBank/DDBJ databases">
        <title>The mitochondrial genome of the carnivorous plant Utricularia reniformis (Lentibulariaceae): structure, comparative analysis and evolutionary landmarks.</title>
        <authorList>
            <person name="Silva S.R."/>
            <person name="Alvarenga D.O."/>
            <person name="Michael T.P."/>
            <person name="Miranda V.F.O."/>
            <person name="Varani A.M."/>
        </authorList>
    </citation>
    <scope>NUCLEOTIDE SEQUENCE</scope>
</reference>